<dbReference type="PANTHER" id="PTHR34215">
    <property type="entry name" value="BLL0784 PROTEIN"/>
    <property type="match status" value="1"/>
</dbReference>
<gene>
    <name evidence="3" type="ORF">AS031_15955</name>
</gene>
<dbReference type="GO" id="GO:0003677">
    <property type="term" value="F:DNA binding"/>
    <property type="evidence" value="ECO:0007669"/>
    <property type="project" value="UniProtKB-KW"/>
</dbReference>
<dbReference type="SUPFAM" id="SSF64376">
    <property type="entry name" value="YlxR-like"/>
    <property type="match status" value="1"/>
</dbReference>
<protein>
    <submittedName>
        <fullName evidence="3">DNA-binding protein</fullName>
    </submittedName>
</protein>
<feature type="compositionally biased region" description="Low complexity" evidence="1">
    <location>
        <begin position="99"/>
        <end position="110"/>
    </location>
</feature>
<dbReference type="InterPro" id="IPR035931">
    <property type="entry name" value="YlxR-like_sf"/>
</dbReference>
<evidence type="ECO:0000259" key="2">
    <source>
        <dbReference type="Pfam" id="PF04296"/>
    </source>
</evidence>
<dbReference type="RefSeq" id="WP_058269147.1">
    <property type="nucleotide sequence ID" value="NZ_JBPPTM010000014.1"/>
</dbReference>
<dbReference type="Gene3D" id="3.30.1230.10">
    <property type="entry name" value="YlxR-like"/>
    <property type="match status" value="1"/>
</dbReference>
<keyword evidence="4" id="KW-1185">Reference proteome</keyword>
<dbReference type="Pfam" id="PF04296">
    <property type="entry name" value="YlxR"/>
    <property type="match status" value="1"/>
</dbReference>
<sequence length="120" mass="12567">MNVRTMTVAEVPTSGNQPERTCIGCRKKGQRSELLRLVADASGSSAVLVDERRRMAGRGAWLHPSESCLALAIKRRAFGRALRGATGTAAVERRIMAGPNAAGAPVAAAPTVQPESGSEI</sequence>
<dbReference type="Proteomes" id="UP000053199">
    <property type="component" value="Unassembled WGS sequence"/>
</dbReference>
<dbReference type="AlphaFoldDB" id="A0A0V8IDC1"/>
<keyword evidence="3" id="KW-0238">DNA-binding</keyword>
<name>A0A0V8IDC1_9MICC</name>
<dbReference type="InterPro" id="IPR037465">
    <property type="entry name" value="YlxR"/>
</dbReference>
<evidence type="ECO:0000313" key="4">
    <source>
        <dbReference type="Proteomes" id="UP000053199"/>
    </source>
</evidence>
<dbReference type="InterPro" id="IPR007393">
    <property type="entry name" value="YlxR_dom"/>
</dbReference>
<dbReference type="PANTHER" id="PTHR34215:SF1">
    <property type="entry name" value="YLXR DOMAIN-CONTAINING PROTEIN"/>
    <property type="match status" value="1"/>
</dbReference>
<evidence type="ECO:0000313" key="3">
    <source>
        <dbReference type="EMBL" id="KSU72756.1"/>
    </source>
</evidence>
<reference evidence="3 4" key="1">
    <citation type="journal article" date="2014" name="Arch. Microbiol.">
        <title>Arthrobacter enclensis sp. nov., isolated from sediment sample.</title>
        <authorList>
            <person name="Dastager S.G."/>
            <person name="Liu Q."/>
            <person name="Tang S.K."/>
            <person name="Krishnamurthi S."/>
            <person name="Lee J.C."/>
            <person name="Li W.J."/>
        </authorList>
    </citation>
    <scope>NUCLEOTIDE SEQUENCE [LARGE SCALE GENOMIC DNA]</scope>
    <source>
        <strain evidence="3 4">NIO-1008</strain>
    </source>
</reference>
<proteinExistence type="predicted"/>
<dbReference type="STRING" id="993070.AS031_15955"/>
<evidence type="ECO:0000256" key="1">
    <source>
        <dbReference type="SAM" id="MobiDB-lite"/>
    </source>
</evidence>
<accession>A0A0V8IDC1</accession>
<comment type="caution">
    <text evidence="3">The sequence shown here is derived from an EMBL/GenBank/DDBJ whole genome shotgun (WGS) entry which is preliminary data.</text>
</comment>
<feature type="domain" description="YlxR" evidence="2">
    <location>
        <begin position="20"/>
        <end position="86"/>
    </location>
</feature>
<feature type="region of interest" description="Disordered" evidence="1">
    <location>
        <begin position="99"/>
        <end position="120"/>
    </location>
</feature>
<dbReference type="EMBL" id="LNQM01000008">
    <property type="protein sequence ID" value="KSU72756.1"/>
    <property type="molecule type" value="Genomic_DNA"/>
</dbReference>
<organism evidence="3 4">
    <name type="scientific">Pseudarthrobacter enclensis</name>
    <dbReference type="NCBI Taxonomy" id="993070"/>
    <lineage>
        <taxon>Bacteria</taxon>
        <taxon>Bacillati</taxon>
        <taxon>Actinomycetota</taxon>
        <taxon>Actinomycetes</taxon>
        <taxon>Micrococcales</taxon>
        <taxon>Micrococcaceae</taxon>
        <taxon>Pseudarthrobacter</taxon>
    </lineage>
</organism>
<dbReference type="OrthoDB" id="5244965at2"/>